<dbReference type="FunFam" id="2.60.40.60:FF:000024">
    <property type="entry name" value="FAT atypical cadherin 3"/>
    <property type="match status" value="1"/>
</dbReference>
<reference evidence="14" key="2">
    <citation type="submission" date="2021-09" db="EMBL/GenBank/DDBJ databases">
        <authorList>
            <person name="Jia N."/>
            <person name="Wang J."/>
            <person name="Shi W."/>
            <person name="Du L."/>
            <person name="Sun Y."/>
            <person name="Zhan W."/>
            <person name="Jiang J."/>
            <person name="Wang Q."/>
            <person name="Zhang B."/>
            <person name="Ji P."/>
            <person name="Sakyi L.B."/>
            <person name="Cui X."/>
            <person name="Yuan T."/>
            <person name="Jiang B."/>
            <person name="Yang W."/>
            <person name="Lam T.T.-Y."/>
            <person name="Chang Q."/>
            <person name="Ding S."/>
            <person name="Wang X."/>
            <person name="Zhu J."/>
            <person name="Ruan X."/>
            <person name="Zhao L."/>
            <person name="Wei J."/>
            <person name="Que T."/>
            <person name="Du C."/>
            <person name="Cheng J."/>
            <person name="Dai P."/>
            <person name="Han X."/>
            <person name="Huang E."/>
            <person name="Gao Y."/>
            <person name="Liu J."/>
            <person name="Shao H."/>
            <person name="Ye R."/>
            <person name="Li L."/>
            <person name="Wei W."/>
            <person name="Wang X."/>
            <person name="Wang C."/>
            <person name="Huo Q."/>
            <person name="Li W."/>
            <person name="Guo W."/>
            <person name="Chen H."/>
            <person name="Chen S."/>
            <person name="Zhou L."/>
            <person name="Zhou L."/>
            <person name="Ni X."/>
            <person name="Tian J."/>
            <person name="Zhou Y."/>
            <person name="Sheng Y."/>
            <person name="Liu T."/>
            <person name="Pan Y."/>
            <person name="Xia L."/>
            <person name="Li J."/>
            <person name="Zhao F."/>
            <person name="Cao W."/>
        </authorList>
    </citation>
    <scope>NUCLEOTIDE SEQUENCE</scope>
    <source>
        <strain evidence="14">Rmic-2018</strain>
        <tissue evidence="14">Larvae</tissue>
    </source>
</reference>
<gene>
    <name evidence="14" type="ORF">HPB51_016934</name>
</gene>
<dbReference type="InterPro" id="IPR015919">
    <property type="entry name" value="Cadherin-like_sf"/>
</dbReference>
<dbReference type="SMART" id="SM00112">
    <property type="entry name" value="CA"/>
    <property type="match status" value="8"/>
</dbReference>
<dbReference type="InterPro" id="IPR002126">
    <property type="entry name" value="Cadherin-like_dom"/>
</dbReference>
<dbReference type="Pfam" id="PF00028">
    <property type="entry name" value="Cadherin"/>
    <property type="match status" value="8"/>
</dbReference>
<dbReference type="AlphaFoldDB" id="A0A9J6F4I9"/>
<evidence type="ECO:0000313" key="15">
    <source>
        <dbReference type="Proteomes" id="UP000821866"/>
    </source>
</evidence>
<comment type="caution">
    <text evidence="14">The sequence shown here is derived from an EMBL/GenBank/DDBJ whole genome shotgun (WGS) entry which is preliminary data.</text>
</comment>
<dbReference type="GO" id="GO:0060429">
    <property type="term" value="P:epithelium development"/>
    <property type="evidence" value="ECO:0007669"/>
    <property type="project" value="UniProtKB-ARBA"/>
</dbReference>
<feature type="domain" description="Cadherin" evidence="13">
    <location>
        <begin position="710"/>
        <end position="807"/>
    </location>
</feature>
<evidence type="ECO:0000256" key="12">
    <source>
        <dbReference type="PROSITE-ProRule" id="PRU00043"/>
    </source>
</evidence>
<dbReference type="Proteomes" id="UP000821866">
    <property type="component" value="Chromosome 1"/>
</dbReference>
<feature type="domain" description="Cadherin" evidence="13">
    <location>
        <begin position="604"/>
        <end position="702"/>
    </location>
</feature>
<dbReference type="FunFam" id="2.60.40.60:FF:000104">
    <property type="entry name" value="cadherin-23 isoform X1"/>
    <property type="match status" value="1"/>
</dbReference>
<evidence type="ECO:0000256" key="2">
    <source>
        <dbReference type="ARBA" id="ARBA00022536"/>
    </source>
</evidence>
<evidence type="ECO:0000256" key="5">
    <source>
        <dbReference type="ARBA" id="ARBA00022737"/>
    </source>
</evidence>
<evidence type="ECO:0000256" key="10">
    <source>
        <dbReference type="ARBA" id="ARBA00023157"/>
    </source>
</evidence>
<dbReference type="GO" id="GO:0005509">
    <property type="term" value="F:calcium ion binding"/>
    <property type="evidence" value="ECO:0007669"/>
    <property type="project" value="UniProtKB-UniRule"/>
</dbReference>
<feature type="domain" description="Cadherin" evidence="13">
    <location>
        <begin position="386"/>
        <end position="491"/>
    </location>
</feature>
<keyword evidence="6 12" id="KW-0106">Calcium</keyword>
<keyword evidence="4" id="KW-0732">Signal</keyword>
<feature type="domain" description="Cadherin" evidence="13">
    <location>
        <begin position="42"/>
        <end position="144"/>
    </location>
</feature>
<protein>
    <recommendedName>
        <fullName evidence="13">Cadherin domain-containing protein</fullName>
    </recommendedName>
</protein>
<keyword evidence="3" id="KW-0812">Transmembrane</keyword>
<dbReference type="GO" id="GO:0009887">
    <property type="term" value="P:animal organ morphogenesis"/>
    <property type="evidence" value="ECO:0007669"/>
    <property type="project" value="UniProtKB-ARBA"/>
</dbReference>
<feature type="domain" description="Cadherin" evidence="13">
    <location>
        <begin position="249"/>
        <end position="352"/>
    </location>
</feature>
<feature type="domain" description="Cadherin" evidence="13">
    <location>
        <begin position="145"/>
        <end position="248"/>
    </location>
</feature>
<keyword evidence="11" id="KW-0325">Glycoprotein</keyword>
<keyword evidence="10" id="KW-1015">Disulfide bond</keyword>
<dbReference type="InterPro" id="IPR020894">
    <property type="entry name" value="Cadherin_CS"/>
</dbReference>
<keyword evidence="7" id="KW-0130">Cell adhesion</keyword>
<keyword evidence="15" id="KW-1185">Reference proteome</keyword>
<dbReference type="InterPro" id="IPR050971">
    <property type="entry name" value="Cadherin-domain_protein"/>
</dbReference>
<evidence type="ECO:0000256" key="1">
    <source>
        <dbReference type="ARBA" id="ARBA00004167"/>
    </source>
</evidence>
<evidence type="ECO:0000256" key="9">
    <source>
        <dbReference type="ARBA" id="ARBA00023136"/>
    </source>
</evidence>
<dbReference type="GO" id="GO:0048729">
    <property type="term" value="P:tissue morphogenesis"/>
    <property type="evidence" value="ECO:0007669"/>
    <property type="project" value="UniProtKB-ARBA"/>
</dbReference>
<name>A0A9J6F4I9_RHIMP</name>
<dbReference type="GO" id="GO:0005886">
    <property type="term" value="C:plasma membrane"/>
    <property type="evidence" value="ECO:0007669"/>
    <property type="project" value="InterPro"/>
</dbReference>
<evidence type="ECO:0000256" key="6">
    <source>
        <dbReference type="ARBA" id="ARBA00022837"/>
    </source>
</evidence>
<evidence type="ECO:0000256" key="11">
    <source>
        <dbReference type="ARBA" id="ARBA00023180"/>
    </source>
</evidence>
<dbReference type="VEuPathDB" id="VectorBase:LOC119163282"/>
<keyword evidence="2" id="KW-0245">EGF-like domain</keyword>
<reference evidence="14" key="1">
    <citation type="journal article" date="2020" name="Cell">
        <title>Large-Scale Comparative Analyses of Tick Genomes Elucidate Their Genetic Diversity and Vector Capacities.</title>
        <authorList>
            <consortium name="Tick Genome and Microbiome Consortium (TIGMIC)"/>
            <person name="Jia N."/>
            <person name="Wang J."/>
            <person name="Shi W."/>
            <person name="Du L."/>
            <person name="Sun Y."/>
            <person name="Zhan W."/>
            <person name="Jiang J.F."/>
            <person name="Wang Q."/>
            <person name="Zhang B."/>
            <person name="Ji P."/>
            <person name="Bell-Sakyi L."/>
            <person name="Cui X.M."/>
            <person name="Yuan T.T."/>
            <person name="Jiang B.G."/>
            <person name="Yang W.F."/>
            <person name="Lam T.T."/>
            <person name="Chang Q.C."/>
            <person name="Ding S.J."/>
            <person name="Wang X.J."/>
            <person name="Zhu J.G."/>
            <person name="Ruan X.D."/>
            <person name="Zhao L."/>
            <person name="Wei J.T."/>
            <person name="Ye R.Z."/>
            <person name="Que T.C."/>
            <person name="Du C.H."/>
            <person name="Zhou Y.H."/>
            <person name="Cheng J.X."/>
            <person name="Dai P.F."/>
            <person name="Guo W.B."/>
            <person name="Han X.H."/>
            <person name="Huang E.J."/>
            <person name="Li L.F."/>
            <person name="Wei W."/>
            <person name="Gao Y.C."/>
            <person name="Liu J.Z."/>
            <person name="Shao H.Z."/>
            <person name="Wang X."/>
            <person name="Wang C.C."/>
            <person name="Yang T.C."/>
            <person name="Huo Q.B."/>
            <person name="Li W."/>
            <person name="Chen H.Y."/>
            <person name="Chen S.E."/>
            <person name="Zhou L.G."/>
            <person name="Ni X.B."/>
            <person name="Tian J.H."/>
            <person name="Sheng Y."/>
            <person name="Liu T."/>
            <person name="Pan Y.S."/>
            <person name="Xia L.Y."/>
            <person name="Li J."/>
            <person name="Zhao F."/>
            <person name="Cao W.C."/>
        </authorList>
    </citation>
    <scope>NUCLEOTIDE SEQUENCE</scope>
    <source>
        <strain evidence="14">Rmic-2018</strain>
    </source>
</reference>
<dbReference type="PANTHER" id="PTHR24025:SF31">
    <property type="entry name" value="NEURAL-CADHERIN"/>
    <property type="match status" value="1"/>
</dbReference>
<proteinExistence type="predicted"/>
<dbReference type="FunFam" id="2.60.40.60:FF:000020">
    <property type="entry name" value="Dachsous cadherin-related 1b"/>
    <property type="match status" value="1"/>
</dbReference>
<dbReference type="FunFam" id="2.60.40.60:FF:000081">
    <property type="entry name" value="protocadherin Fat 4"/>
    <property type="match status" value="1"/>
</dbReference>
<evidence type="ECO:0000259" key="13">
    <source>
        <dbReference type="PROSITE" id="PS50268"/>
    </source>
</evidence>
<comment type="subcellular location">
    <subcellularLocation>
        <location evidence="1">Membrane</location>
        <topology evidence="1">Single-pass membrane protein</topology>
    </subcellularLocation>
</comment>
<feature type="domain" description="Cadherin" evidence="13">
    <location>
        <begin position="492"/>
        <end position="596"/>
    </location>
</feature>
<dbReference type="GO" id="GO:0007156">
    <property type="term" value="P:homophilic cell adhesion via plasma membrane adhesion molecules"/>
    <property type="evidence" value="ECO:0007669"/>
    <property type="project" value="InterPro"/>
</dbReference>
<organism evidence="14 15">
    <name type="scientific">Rhipicephalus microplus</name>
    <name type="common">Cattle tick</name>
    <name type="synonym">Boophilus microplus</name>
    <dbReference type="NCBI Taxonomy" id="6941"/>
    <lineage>
        <taxon>Eukaryota</taxon>
        <taxon>Metazoa</taxon>
        <taxon>Ecdysozoa</taxon>
        <taxon>Arthropoda</taxon>
        <taxon>Chelicerata</taxon>
        <taxon>Arachnida</taxon>
        <taxon>Acari</taxon>
        <taxon>Parasitiformes</taxon>
        <taxon>Ixodida</taxon>
        <taxon>Ixodoidea</taxon>
        <taxon>Ixodidae</taxon>
        <taxon>Rhipicephalinae</taxon>
        <taxon>Rhipicephalus</taxon>
        <taxon>Boophilus</taxon>
    </lineage>
</organism>
<sequence length="1010" mass="107831">MTPTQVAARHPNSHDSEGQDTALVVVFVREAGRAAPLRFRTPAEGYSFSIDEDGAQPSLGRELGRLSLERSDQVDRARFSIVDGDPHGWFRLDPLTGVLSTAAPLDRERSQQLTLGVVANTLSFFARTSVTVTLRDVNDNAPSFAQPLVRLGVPESWPPGLELYVPDASDADDGVNAELEYALASGPAGLFAVEHGSGMLRLLQPVRLQAGKEFALEITVSDKGQPRLASRQKLVVTVKDVNDHTPTFERPSYETSLLELTNVNERFFTLRAWDADQGDNGRVSYEISEGNDEGRFGVFPDGTVYVKKALDREWRDLYALTVVARDHGEPPRSSAISLLVHVLDENDNAPAFDNSTFVFSLAENEPPDTHVVVHITDVNDNAPVFSRPNYRASVSEAASPGTTVARVSATDADEGRNGELLYAIAAGNEAGAFAIDEASGQLSLASPLDRETAGAYTLMVIARDTGAELQHTATATVLVQVLDENDNAPEFAPRALRADVPETTPIGYELHRFSATDRDLGLNGEVSFSIVSGNVKEAFKVDSTTGALFLDRPLDYEQQSVYQLNVTASDGGSPRQAVSVGFTVRVLDVNDNPPQFANVAIVRQIEEGLPLHTPVVTVTAVDRDAGANGKLTYAITSQEPPGAHFSVRQDSGVVFTAAEIDREFSDTFRLTLTATDQGSPSLSSHKTVTIIVEDVNDNTPTFVSVDAGILPEDSEKGYVIMKLEAVDADANANGQVTYELVDGDKSLFAVDRSTGELSLLRAVSRPAVSYSLAVQASDQAVPSQRKSSRVHLTVLGANKRSQPLPAFSAPHYSATVPENQPAGTSVLSVRAQGTPQGRVQYFLTSVRAAASGALAGRRFTVHRDSGLVTTAAALDREAGSDVFQLELLAVDASAKVPRTAKASLCSCVVLCLPNDHLLRPASAGVDAARPSTLPLVQPSLLPVCVRTCEAYLPLALEEESSDRCDEDDAGASHGDVVGPSLAFSAGALGRRSFTKGREASYAAAAGGRTT</sequence>
<dbReference type="CDD" id="cd11304">
    <property type="entry name" value="Cadherin_repeat"/>
    <property type="match status" value="8"/>
</dbReference>
<dbReference type="GO" id="GO:0007399">
    <property type="term" value="P:nervous system development"/>
    <property type="evidence" value="ECO:0007669"/>
    <property type="project" value="UniProtKB-ARBA"/>
</dbReference>
<dbReference type="PROSITE" id="PS00232">
    <property type="entry name" value="CADHERIN_1"/>
    <property type="match status" value="4"/>
</dbReference>
<dbReference type="Gene3D" id="2.60.40.60">
    <property type="entry name" value="Cadherins"/>
    <property type="match status" value="9"/>
</dbReference>
<evidence type="ECO:0000256" key="3">
    <source>
        <dbReference type="ARBA" id="ARBA00022692"/>
    </source>
</evidence>
<dbReference type="PANTHER" id="PTHR24025">
    <property type="entry name" value="DESMOGLEIN FAMILY MEMBER"/>
    <property type="match status" value="1"/>
</dbReference>
<keyword evidence="5" id="KW-0677">Repeat</keyword>
<dbReference type="EMBL" id="JABSTU010000001">
    <property type="protein sequence ID" value="KAH8041489.1"/>
    <property type="molecule type" value="Genomic_DNA"/>
</dbReference>
<accession>A0A9J6F4I9</accession>
<dbReference type="PROSITE" id="PS50268">
    <property type="entry name" value="CADHERIN_2"/>
    <property type="match status" value="8"/>
</dbReference>
<evidence type="ECO:0000313" key="14">
    <source>
        <dbReference type="EMBL" id="KAH8041489.1"/>
    </source>
</evidence>
<dbReference type="GO" id="GO:0005911">
    <property type="term" value="C:cell-cell junction"/>
    <property type="evidence" value="ECO:0007669"/>
    <property type="project" value="TreeGrafter"/>
</dbReference>
<keyword evidence="8" id="KW-1133">Transmembrane helix</keyword>
<evidence type="ECO:0000256" key="8">
    <source>
        <dbReference type="ARBA" id="ARBA00022989"/>
    </source>
</evidence>
<evidence type="ECO:0000256" key="7">
    <source>
        <dbReference type="ARBA" id="ARBA00022889"/>
    </source>
</evidence>
<dbReference type="SUPFAM" id="SSF49313">
    <property type="entry name" value="Cadherin-like"/>
    <property type="match status" value="8"/>
</dbReference>
<dbReference type="FunFam" id="2.60.40.60:FF:000134">
    <property type="entry name" value="protocadherin Fat 4"/>
    <property type="match status" value="1"/>
</dbReference>
<feature type="domain" description="Cadherin" evidence="13">
    <location>
        <begin position="808"/>
        <end position="922"/>
    </location>
</feature>
<evidence type="ECO:0000256" key="4">
    <source>
        <dbReference type="ARBA" id="ARBA00022729"/>
    </source>
</evidence>
<keyword evidence="9" id="KW-0472">Membrane</keyword>
<dbReference type="PRINTS" id="PR00205">
    <property type="entry name" value="CADHERIN"/>
</dbReference>